<evidence type="ECO:0000256" key="1">
    <source>
        <dbReference type="ARBA" id="ARBA00022801"/>
    </source>
</evidence>
<keyword evidence="5" id="KW-1185">Reference proteome</keyword>
<proteinExistence type="predicted"/>
<feature type="domain" description="Sialate O-acetylesterase" evidence="3">
    <location>
        <begin position="39"/>
        <end position="259"/>
    </location>
</feature>
<dbReference type="Gene3D" id="3.40.50.1110">
    <property type="entry name" value="SGNH hydrolase"/>
    <property type="match status" value="1"/>
</dbReference>
<dbReference type="InterPro" id="IPR036514">
    <property type="entry name" value="SGNH_hydro_sf"/>
</dbReference>
<evidence type="ECO:0000313" key="5">
    <source>
        <dbReference type="Proteomes" id="UP000326837"/>
    </source>
</evidence>
<evidence type="ECO:0000256" key="2">
    <source>
        <dbReference type="SAM" id="SignalP"/>
    </source>
</evidence>
<dbReference type="AlphaFoldDB" id="A0A5K7XA79"/>
<feature type="signal peptide" evidence="2">
    <location>
        <begin position="1"/>
        <end position="16"/>
    </location>
</feature>
<reference evidence="5" key="1">
    <citation type="submission" date="2019-10" db="EMBL/GenBank/DDBJ databases">
        <title>Lacipirellula parvula gen. nov., sp. nov., representing a lineage of planctomycetes widespread in freshwater anoxic habitats, and description of the family Lacipirellulaceae.</title>
        <authorList>
            <person name="Dedysh S.N."/>
            <person name="Kulichevskaya I.S."/>
            <person name="Beletsky A.V."/>
            <person name="Rakitin A.L."/>
            <person name="Mardanov A.V."/>
            <person name="Ivanova A.A."/>
            <person name="Saltykova V.X."/>
            <person name="Rijpstra W.I.C."/>
            <person name="Sinninghe Damste J.S."/>
            <person name="Ravin N.V."/>
        </authorList>
    </citation>
    <scope>NUCLEOTIDE SEQUENCE [LARGE SCALE GENOMIC DNA]</scope>
    <source>
        <strain evidence="5">PX69</strain>
    </source>
</reference>
<keyword evidence="1" id="KW-0378">Hydrolase</keyword>
<dbReference type="Proteomes" id="UP000326837">
    <property type="component" value="Chromosome"/>
</dbReference>
<dbReference type="Pfam" id="PF03629">
    <property type="entry name" value="SASA"/>
    <property type="match status" value="1"/>
</dbReference>
<keyword evidence="2" id="KW-0732">Signal</keyword>
<accession>A0A5K7XA79</accession>
<organism evidence="4 5">
    <name type="scientific">Lacipirellula parvula</name>
    <dbReference type="NCBI Taxonomy" id="2650471"/>
    <lineage>
        <taxon>Bacteria</taxon>
        <taxon>Pseudomonadati</taxon>
        <taxon>Planctomycetota</taxon>
        <taxon>Planctomycetia</taxon>
        <taxon>Pirellulales</taxon>
        <taxon>Lacipirellulaceae</taxon>
        <taxon>Lacipirellula</taxon>
    </lineage>
</organism>
<name>A0A5K7XA79_9BACT</name>
<dbReference type="InterPro" id="IPR005181">
    <property type="entry name" value="SASA"/>
</dbReference>
<dbReference type="KEGG" id="lpav:PLANPX_2414"/>
<protein>
    <recommendedName>
        <fullName evidence="3">Sialate O-acetylesterase domain-containing protein</fullName>
    </recommendedName>
</protein>
<dbReference type="InterPro" id="IPR052940">
    <property type="entry name" value="Carb_Esterase_6"/>
</dbReference>
<dbReference type="GO" id="GO:0016788">
    <property type="term" value="F:hydrolase activity, acting on ester bonds"/>
    <property type="evidence" value="ECO:0007669"/>
    <property type="project" value="UniProtKB-ARBA"/>
</dbReference>
<sequence length="272" mass="29171">MLRGLLSALLSCCVVAATSSECVAENAASAPSGVAKENFHIYVLLGQSNMAGRGKMTAMDRQPVDGVYMLDANNKWQLAAHPLHFDKPSITGVGLGINFAQTILDIAPHATIGLIPCAVGGTRLDQWSRGGKLYNASLARARLGQQVGELKGVLWHQGESDSTDKLAPTYGTRLAQFIDDFRRDLEQPALPFVVGELGHFRRDAHPQTDEINRQLHALPSALPRVAVASAAGLEDQGDKTHFDADSLKTFGRRYAEAIIESTSSGHSGSIND</sequence>
<dbReference type="SUPFAM" id="SSF52266">
    <property type="entry name" value="SGNH hydrolase"/>
    <property type="match status" value="1"/>
</dbReference>
<feature type="chain" id="PRO_5024973897" description="Sialate O-acetylesterase domain-containing protein" evidence="2">
    <location>
        <begin position="17"/>
        <end position="272"/>
    </location>
</feature>
<dbReference type="PANTHER" id="PTHR31988:SF19">
    <property type="entry name" value="9-O-ACETYL-N-ACETYLNEURAMINIC ACID DEACETYLASE-RELATED"/>
    <property type="match status" value="1"/>
</dbReference>
<dbReference type="EMBL" id="AP021861">
    <property type="protein sequence ID" value="BBO32802.1"/>
    <property type="molecule type" value="Genomic_DNA"/>
</dbReference>
<evidence type="ECO:0000259" key="3">
    <source>
        <dbReference type="Pfam" id="PF03629"/>
    </source>
</evidence>
<evidence type="ECO:0000313" key="4">
    <source>
        <dbReference type="EMBL" id="BBO32802.1"/>
    </source>
</evidence>
<dbReference type="PANTHER" id="PTHR31988">
    <property type="entry name" value="ESTERASE, PUTATIVE (DUF303)-RELATED"/>
    <property type="match status" value="1"/>
</dbReference>
<gene>
    <name evidence="4" type="ORF">PLANPX_2414</name>
</gene>